<dbReference type="GO" id="GO:0031146">
    <property type="term" value="P:SCF-dependent proteasomal ubiquitin-dependent protein catabolic process"/>
    <property type="evidence" value="ECO:0000318"/>
    <property type="project" value="GO_Central"/>
</dbReference>
<dbReference type="KEGG" id="smo:SELMODRAFT_432070"/>
<dbReference type="EMBL" id="GL377750">
    <property type="protein sequence ID" value="EFJ04800.1"/>
    <property type="molecule type" value="Genomic_DNA"/>
</dbReference>
<keyword evidence="3" id="KW-1185">Reference proteome</keyword>
<name>D8TEW4_SELML</name>
<dbReference type="AlphaFoldDB" id="D8TEW4"/>
<dbReference type="Proteomes" id="UP000001514">
    <property type="component" value="Unassembled WGS sequence"/>
</dbReference>
<sequence>MPDLTRAVIDSKAPPLVLEYRIQHHYLSLRIYNPFSNDDATVLPLPDPDSLRYWKPIASASGLLCFSHSFLAGAKFVVWNPLKRSSFVMLPGLVSRPGSLERLHNFNYTREQITDFSGIQHKSLYLCACFAHKPATKKTSEIKMAEDFPQHPESSIGLEYHRAYRQTLEINQLLQQRSNRSRPGNSSHFGWASLQNDLVDSSVRQLENSLVVPVACGHFLCTRARESYKHHHGIHSKIVGLRHNPCYHKVVHSQLAEPYHASSFKAEMIYHRLPIEKVFETPHDHGFSAIVVLHLLIASDYFTRHPAKADNRNETDGHRDLWKLRPSRNSAVTLSPSLQSSSRPTTELSNDTRAVATGGNDSKEKLVHFSLENALRIIQAWLEPLARIEWKGINLTSDVRQMLEVASARAFGNHCGACTLEKDNSDECRKALYRAAGFVFGKEFRRPFVTLDVPMHSGTSWFLKIISIASTLAQKTLVLEEPAAKNHIDCIKPRTSWINV</sequence>
<evidence type="ECO:0000313" key="3">
    <source>
        <dbReference type="Proteomes" id="UP000001514"/>
    </source>
</evidence>
<feature type="region of interest" description="Disordered" evidence="1">
    <location>
        <begin position="332"/>
        <end position="357"/>
    </location>
</feature>
<dbReference type="InParanoid" id="D8TEW4"/>
<gene>
    <name evidence="2" type="ORF">SELMODRAFT_432070</name>
</gene>
<dbReference type="HOGENOM" id="CLU_545641_0_0_1"/>
<evidence type="ECO:0000256" key="1">
    <source>
        <dbReference type="SAM" id="MobiDB-lite"/>
    </source>
</evidence>
<evidence type="ECO:0000313" key="2">
    <source>
        <dbReference type="EMBL" id="EFJ04800.1"/>
    </source>
</evidence>
<dbReference type="Gramene" id="EFJ04800">
    <property type="protein sequence ID" value="EFJ04800"/>
    <property type="gene ID" value="SELMODRAFT_432070"/>
</dbReference>
<protein>
    <submittedName>
        <fullName evidence="2">Uncharacterized protein</fullName>
    </submittedName>
</protein>
<proteinExistence type="predicted"/>
<organism evidence="3">
    <name type="scientific">Selaginella moellendorffii</name>
    <name type="common">Spikemoss</name>
    <dbReference type="NCBI Taxonomy" id="88036"/>
    <lineage>
        <taxon>Eukaryota</taxon>
        <taxon>Viridiplantae</taxon>
        <taxon>Streptophyta</taxon>
        <taxon>Embryophyta</taxon>
        <taxon>Tracheophyta</taxon>
        <taxon>Lycopodiopsida</taxon>
        <taxon>Selaginellales</taxon>
        <taxon>Selaginellaceae</taxon>
        <taxon>Selaginella</taxon>
    </lineage>
</organism>
<reference evidence="2 3" key="1">
    <citation type="journal article" date="2011" name="Science">
        <title>The Selaginella genome identifies genetic changes associated with the evolution of vascular plants.</title>
        <authorList>
            <person name="Banks J.A."/>
            <person name="Nishiyama T."/>
            <person name="Hasebe M."/>
            <person name="Bowman J.L."/>
            <person name="Gribskov M."/>
            <person name="dePamphilis C."/>
            <person name="Albert V.A."/>
            <person name="Aono N."/>
            <person name="Aoyama T."/>
            <person name="Ambrose B.A."/>
            <person name="Ashton N.W."/>
            <person name="Axtell M.J."/>
            <person name="Barker E."/>
            <person name="Barker M.S."/>
            <person name="Bennetzen J.L."/>
            <person name="Bonawitz N.D."/>
            <person name="Chapple C."/>
            <person name="Cheng C."/>
            <person name="Correa L.G."/>
            <person name="Dacre M."/>
            <person name="DeBarry J."/>
            <person name="Dreyer I."/>
            <person name="Elias M."/>
            <person name="Engstrom E.M."/>
            <person name="Estelle M."/>
            <person name="Feng L."/>
            <person name="Finet C."/>
            <person name="Floyd S.K."/>
            <person name="Frommer W.B."/>
            <person name="Fujita T."/>
            <person name="Gramzow L."/>
            <person name="Gutensohn M."/>
            <person name="Harholt J."/>
            <person name="Hattori M."/>
            <person name="Heyl A."/>
            <person name="Hirai T."/>
            <person name="Hiwatashi Y."/>
            <person name="Ishikawa M."/>
            <person name="Iwata M."/>
            <person name="Karol K.G."/>
            <person name="Koehler B."/>
            <person name="Kolukisaoglu U."/>
            <person name="Kubo M."/>
            <person name="Kurata T."/>
            <person name="Lalonde S."/>
            <person name="Li K."/>
            <person name="Li Y."/>
            <person name="Litt A."/>
            <person name="Lyons E."/>
            <person name="Manning G."/>
            <person name="Maruyama T."/>
            <person name="Michael T.P."/>
            <person name="Mikami K."/>
            <person name="Miyazaki S."/>
            <person name="Morinaga S."/>
            <person name="Murata T."/>
            <person name="Mueller-Roeber B."/>
            <person name="Nelson D.R."/>
            <person name="Obara M."/>
            <person name="Oguri Y."/>
            <person name="Olmstead R.G."/>
            <person name="Onodera N."/>
            <person name="Petersen B.L."/>
            <person name="Pils B."/>
            <person name="Prigge M."/>
            <person name="Rensing S.A."/>
            <person name="Riano-Pachon D.M."/>
            <person name="Roberts A.W."/>
            <person name="Sato Y."/>
            <person name="Scheller H.V."/>
            <person name="Schulz B."/>
            <person name="Schulz C."/>
            <person name="Shakirov E.V."/>
            <person name="Shibagaki N."/>
            <person name="Shinohara N."/>
            <person name="Shippen D.E."/>
            <person name="Soerensen I."/>
            <person name="Sotooka R."/>
            <person name="Sugimoto N."/>
            <person name="Sugita M."/>
            <person name="Sumikawa N."/>
            <person name="Tanurdzic M."/>
            <person name="Theissen G."/>
            <person name="Ulvskov P."/>
            <person name="Wakazuki S."/>
            <person name="Weng J.K."/>
            <person name="Willats W.W."/>
            <person name="Wipf D."/>
            <person name="Wolf P.G."/>
            <person name="Yang L."/>
            <person name="Zimmer A.D."/>
            <person name="Zhu Q."/>
            <person name="Mitros T."/>
            <person name="Hellsten U."/>
            <person name="Loque D."/>
            <person name="Otillar R."/>
            <person name="Salamov A."/>
            <person name="Schmutz J."/>
            <person name="Shapiro H."/>
            <person name="Lindquist E."/>
            <person name="Lucas S."/>
            <person name="Rokhsar D."/>
            <person name="Grigoriev I.V."/>
        </authorList>
    </citation>
    <scope>NUCLEOTIDE SEQUENCE [LARGE SCALE GENOMIC DNA]</scope>
</reference>
<dbReference type="GO" id="GO:0004842">
    <property type="term" value="F:ubiquitin-protein transferase activity"/>
    <property type="evidence" value="ECO:0000318"/>
    <property type="project" value="GO_Central"/>
</dbReference>
<feature type="compositionally biased region" description="Polar residues" evidence="1">
    <location>
        <begin position="332"/>
        <end position="352"/>
    </location>
</feature>
<accession>D8TEW4</accession>